<dbReference type="STRING" id="243231.GSU2327"/>
<dbReference type="InterPro" id="IPR036188">
    <property type="entry name" value="FAD/NAD-bd_sf"/>
</dbReference>
<dbReference type="Gene3D" id="3.30.70.1990">
    <property type="match status" value="1"/>
</dbReference>
<dbReference type="InParanoid" id="Q74AM5"/>
<dbReference type="PATRIC" id="fig|243231.5.peg.2359"/>
<dbReference type="EnsemblBacteria" id="AAR35703">
    <property type="protein sequence ID" value="AAR35703"/>
    <property type="gene ID" value="GSU2327"/>
</dbReference>
<dbReference type="RefSeq" id="WP_010942964.1">
    <property type="nucleotide sequence ID" value="NC_002939.5"/>
</dbReference>
<dbReference type="HOGENOM" id="CLU_028123_1_0_7"/>
<proteinExistence type="predicted"/>
<dbReference type="Gene3D" id="3.50.50.60">
    <property type="entry name" value="FAD/NAD(P)-binding domain"/>
    <property type="match status" value="1"/>
</dbReference>
<protein>
    <recommendedName>
        <fullName evidence="1">Amine oxidase domain-containing protein</fullName>
    </recommendedName>
</protein>
<dbReference type="PANTHER" id="PTHR42923:SF17">
    <property type="entry name" value="AMINE OXIDASE DOMAIN-CONTAINING PROTEIN"/>
    <property type="match status" value="1"/>
</dbReference>
<dbReference type="Proteomes" id="UP000000577">
    <property type="component" value="Chromosome"/>
</dbReference>
<feature type="domain" description="Amine oxidase" evidence="1">
    <location>
        <begin position="10"/>
        <end position="284"/>
    </location>
</feature>
<keyword evidence="3" id="KW-1185">Reference proteome</keyword>
<evidence type="ECO:0000313" key="2">
    <source>
        <dbReference type="EMBL" id="AAR35703.1"/>
    </source>
</evidence>
<dbReference type="AlphaFoldDB" id="Q74AM5"/>
<dbReference type="SUPFAM" id="SSF51905">
    <property type="entry name" value="FAD/NAD(P)-binding domain"/>
    <property type="match status" value="1"/>
</dbReference>
<dbReference type="KEGG" id="gsu:GSU2327"/>
<dbReference type="Pfam" id="PF01593">
    <property type="entry name" value="Amino_oxidase"/>
    <property type="match status" value="1"/>
</dbReference>
<dbReference type="OrthoDB" id="20837at2"/>
<sequence length="414" mass="47079">MNIAIIGGGIAGLATAHLLCDDHRVTLFEANDYLGGHTNTVDVSLDGTTLAVDTGFIVFNERTYPNFIRLLERLNVASRPSVMSFSVTSERNGLEYCATNLDTLFAQRRNFLNRPFWRMLREIVRFNREARELYDSHEMTLTLGDYLKNRGYSVTFVENFLVPMGAAIWSADPKRFAMFPAAAFVRFFTNHGILNVVDQPRWRVVAGGSREYVAPLARPFRDRVRLSTPVDRVRRFPDRVAVTTRGGETEYFDQVVLACHSDQALAMLTDPSDAERELLSAIPYQENDTVLHTDSRLLPGLPKARASWNCRIPRHERDGVFVTYWMNRLQSLATSTDFCVTLNGTEAIAPERIIRRITYHHPVYSPAAFEAQKRRDEISGTNRTWYCGAYWGYGFHEDGLNSALAVCRRFGRGL</sequence>
<gene>
    <name evidence="2" type="ordered locus">GSU2327</name>
</gene>
<dbReference type="Gene3D" id="1.10.405.20">
    <property type="match status" value="1"/>
</dbReference>
<dbReference type="EMBL" id="AE017180">
    <property type="protein sequence ID" value="AAR35703.1"/>
    <property type="molecule type" value="Genomic_DNA"/>
</dbReference>
<dbReference type="InterPro" id="IPR050464">
    <property type="entry name" value="Zeta_carotene_desat/Oxidored"/>
</dbReference>
<name>Q74AM5_GEOSL</name>
<dbReference type="InterPro" id="IPR002937">
    <property type="entry name" value="Amino_oxidase"/>
</dbReference>
<dbReference type="GO" id="GO:0016491">
    <property type="term" value="F:oxidoreductase activity"/>
    <property type="evidence" value="ECO:0000318"/>
    <property type="project" value="GO_Central"/>
</dbReference>
<evidence type="ECO:0000259" key="1">
    <source>
        <dbReference type="Pfam" id="PF01593"/>
    </source>
</evidence>
<accession>Q74AM5</accession>
<evidence type="ECO:0000313" key="3">
    <source>
        <dbReference type="Proteomes" id="UP000000577"/>
    </source>
</evidence>
<dbReference type="FunFam" id="1.10.405.20:FF:000001">
    <property type="entry name" value="Amine oxidase"/>
    <property type="match status" value="1"/>
</dbReference>
<dbReference type="PANTHER" id="PTHR42923">
    <property type="entry name" value="PROTOPORPHYRINOGEN OXIDASE"/>
    <property type="match status" value="1"/>
</dbReference>
<reference evidence="2 3" key="2">
    <citation type="journal article" date="2012" name="BMC Genomics">
        <title>Comparative genomic analysis of Geobacter sulfurreducens KN400, a strain with enhanced capacity for extracellular electron transfer and electricity production.</title>
        <authorList>
            <person name="Butler J.E."/>
            <person name="Young N.D."/>
            <person name="Aklujkar M."/>
            <person name="Lovley D.R."/>
        </authorList>
    </citation>
    <scope>NUCLEOTIDE SEQUENCE [LARGE SCALE GENOMIC DNA]</scope>
    <source>
        <strain evidence="3">ATCC 51573 / DSM 12127 / PCA</strain>
    </source>
</reference>
<dbReference type="SMR" id="Q74AM5"/>
<dbReference type="eggNOG" id="COG2907">
    <property type="taxonomic scope" value="Bacteria"/>
</dbReference>
<organism evidence="2 3">
    <name type="scientific">Geobacter sulfurreducens (strain ATCC 51573 / DSM 12127 / PCA)</name>
    <dbReference type="NCBI Taxonomy" id="243231"/>
    <lineage>
        <taxon>Bacteria</taxon>
        <taxon>Pseudomonadati</taxon>
        <taxon>Thermodesulfobacteriota</taxon>
        <taxon>Desulfuromonadia</taxon>
        <taxon>Geobacterales</taxon>
        <taxon>Geobacteraceae</taxon>
        <taxon>Geobacter</taxon>
    </lineage>
</organism>
<reference evidence="2 3" key="1">
    <citation type="journal article" date="2003" name="Science">
        <title>Genome of Geobacter sulfurreducens: metal reduction in subsurface environments.</title>
        <authorList>
            <person name="Methe B.A."/>
            <person name="Nelson K.E."/>
            <person name="Eisen J.A."/>
            <person name="Paulsen I.T."/>
            <person name="Nelson W."/>
            <person name="Heidelberg J.F."/>
            <person name="Wu D."/>
            <person name="Wu M."/>
            <person name="Ward N."/>
            <person name="Beanan M.J."/>
            <person name="Dodson R.J."/>
            <person name="Madupu R."/>
            <person name="Brinkac L.M."/>
            <person name="Daugherty S.C."/>
            <person name="DeBoy R.T."/>
            <person name="Durkin A.S."/>
            <person name="Gwinn M."/>
            <person name="Kolonay J.F."/>
            <person name="Sullivan S.A."/>
            <person name="Haft D.H."/>
            <person name="Selengut J."/>
            <person name="Davidsen T.M."/>
            <person name="Zafar N."/>
            <person name="White O."/>
            <person name="Tran B."/>
            <person name="Romero C."/>
            <person name="Forberger H.A."/>
            <person name="Weidman J."/>
            <person name="Khouri H."/>
            <person name="Feldblyum T.V."/>
            <person name="Utterback T.R."/>
            <person name="Van Aken S.E."/>
            <person name="Lovley D.R."/>
            <person name="Fraser C.M."/>
        </authorList>
    </citation>
    <scope>NUCLEOTIDE SEQUENCE [LARGE SCALE GENOMIC DNA]</scope>
    <source>
        <strain evidence="3">ATCC 51573 / DSM 12127 / PCA</strain>
    </source>
</reference>